<name>A0A9E7ENF9_9LILI</name>
<protein>
    <recommendedName>
        <fullName evidence="3">RRM domain-containing protein</fullName>
    </recommendedName>
</protein>
<dbReference type="PANTHER" id="PTHR33527">
    <property type="entry name" value="OS07G0274300 PROTEIN"/>
    <property type="match status" value="1"/>
</dbReference>
<gene>
    <name evidence="1" type="ORF">MUK42_07695</name>
</gene>
<dbReference type="Proteomes" id="UP001055439">
    <property type="component" value="Chromosome 10"/>
</dbReference>
<proteinExistence type="predicted"/>
<accession>A0A9E7ENF9</accession>
<reference evidence="1" key="1">
    <citation type="submission" date="2022-05" db="EMBL/GenBank/DDBJ databases">
        <title>The Musa troglodytarum L. genome provides insights into the mechanism of non-climacteric behaviour and enrichment of carotenoids.</title>
        <authorList>
            <person name="Wang J."/>
        </authorList>
    </citation>
    <scope>NUCLEOTIDE SEQUENCE</scope>
    <source>
        <tissue evidence="1">Leaf</tissue>
    </source>
</reference>
<keyword evidence="2" id="KW-1185">Reference proteome</keyword>
<evidence type="ECO:0000313" key="2">
    <source>
        <dbReference type="Proteomes" id="UP001055439"/>
    </source>
</evidence>
<evidence type="ECO:0000313" key="1">
    <source>
        <dbReference type="EMBL" id="URD80318.1"/>
    </source>
</evidence>
<dbReference type="PANTHER" id="PTHR33527:SF21">
    <property type="entry name" value="OS10G0182800 PROTEIN"/>
    <property type="match status" value="1"/>
</dbReference>
<evidence type="ECO:0008006" key="3">
    <source>
        <dbReference type="Google" id="ProtNLM"/>
    </source>
</evidence>
<sequence>MAVLSVRDVLAFHKLDRGMYDKLVALGTTPEVSRNVVALFMWLELIGVDVIDYIRCNPDHYILLRLAAEAESILDCIRRDTPPSDGSDSSLAIPLTASLINEPLNLRFFYCHRDVAVRGITQILDGVGTLIFDDYLHALLAEYEAEAQAAEADARRRRAKAVLPMLPRELARAYLPRVSLTPEDSRSMFITFSKGFPLNREDIVEYFTEKWGDCVERVMMEKTTTSAATPTYGRIVFTSESFIGLVLNGKQLVKFTIKGRQLWARKYEQRKNPI</sequence>
<dbReference type="OrthoDB" id="583642at2759"/>
<organism evidence="1 2">
    <name type="scientific">Musa troglodytarum</name>
    <name type="common">fe'i banana</name>
    <dbReference type="NCBI Taxonomy" id="320322"/>
    <lineage>
        <taxon>Eukaryota</taxon>
        <taxon>Viridiplantae</taxon>
        <taxon>Streptophyta</taxon>
        <taxon>Embryophyta</taxon>
        <taxon>Tracheophyta</taxon>
        <taxon>Spermatophyta</taxon>
        <taxon>Magnoliopsida</taxon>
        <taxon>Liliopsida</taxon>
        <taxon>Zingiberales</taxon>
        <taxon>Musaceae</taxon>
        <taxon>Musa</taxon>
    </lineage>
</organism>
<dbReference type="EMBL" id="CP097503">
    <property type="protein sequence ID" value="URD80318.1"/>
    <property type="molecule type" value="Genomic_DNA"/>
</dbReference>
<dbReference type="AlphaFoldDB" id="A0A9E7ENF9"/>